<dbReference type="SMART" id="SM00248">
    <property type="entry name" value="ANK"/>
    <property type="match status" value="4"/>
</dbReference>
<name>A0A9Q8QG74_9HYPO</name>
<keyword evidence="2 3" id="KW-0040">ANK repeat</keyword>
<organism evidence="5 6">
    <name type="scientific">Purpureocillium takamizusanense</name>
    <dbReference type="NCBI Taxonomy" id="2060973"/>
    <lineage>
        <taxon>Eukaryota</taxon>
        <taxon>Fungi</taxon>
        <taxon>Dikarya</taxon>
        <taxon>Ascomycota</taxon>
        <taxon>Pezizomycotina</taxon>
        <taxon>Sordariomycetes</taxon>
        <taxon>Hypocreomycetidae</taxon>
        <taxon>Hypocreales</taxon>
        <taxon>Ophiocordycipitaceae</taxon>
        <taxon>Purpureocillium</taxon>
    </lineage>
</organism>
<feature type="region of interest" description="Disordered" evidence="4">
    <location>
        <begin position="1"/>
        <end position="34"/>
    </location>
</feature>
<dbReference type="InterPro" id="IPR036770">
    <property type="entry name" value="Ankyrin_rpt-contain_sf"/>
</dbReference>
<dbReference type="PANTHER" id="PTHR24189:SF50">
    <property type="entry name" value="ANKYRIN REPEAT AND SOCS BOX PROTEIN 2"/>
    <property type="match status" value="1"/>
</dbReference>
<dbReference type="PROSITE" id="PS50088">
    <property type="entry name" value="ANK_REPEAT"/>
    <property type="match status" value="1"/>
</dbReference>
<dbReference type="InterPro" id="IPR002110">
    <property type="entry name" value="Ankyrin_rpt"/>
</dbReference>
<keyword evidence="1" id="KW-0677">Repeat</keyword>
<dbReference type="OrthoDB" id="21416at2759"/>
<dbReference type="AlphaFoldDB" id="A0A9Q8QG74"/>
<evidence type="ECO:0000256" key="4">
    <source>
        <dbReference type="SAM" id="MobiDB-lite"/>
    </source>
</evidence>
<dbReference type="SUPFAM" id="SSF48403">
    <property type="entry name" value="Ankyrin repeat"/>
    <property type="match status" value="1"/>
</dbReference>
<evidence type="ECO:0008006" key="7">
    <source>
        <dbReference type="Google" id="ProtNLM"/>
    </source>
</evidence>
<sequence length="571" mass="64039">MSGRAAMDEDEEPYQWGHLECGPPPPSDEGWDPPDPLVLKYGDDPFVNAAKDPHAVKRLLADGTHVTPEGVLAAADACHTGALEVLLEAGISANIRSESAAAPDAGVPTGWTTRDVMVTWRNVIFYDEWQEWFPLRTVSQATRLPITHEAIERQIDVMRLLIKKGADPYALYREALGRCNWYPFPGDAYDEELDPPWEDRYAEEPPPQGRLYGTRSVIHSLFEEGGQVLPFFDEDFPLSLESRDPQGRTILHSACRSGLGADALVGTILGEVERNDYNRKIFVTAEDADLSLFHALRLRNADLLAVDDNGKHILHHMLEANRLWPWGSRPPVIHNAFSYVLANLPELVQKPDRHGTLPLHSAFQLWCRHQWFSNMEDEIGIVTMIQELIAAGANPLATDGRGNTALHYLAANGLAERLRSEVARRVLRQFIDLGVDVNARNASGRSAMEVFLDDDGSISEFRESRYMCRVIYKQVPVEEELDAEVFEMFDKAGVKWMETDGKGRTLLHIVAKHDIARTRGRMTFLLNKGVDALVKDSEGRTAVDVAQQYATRETASVLQAQKPELSLNREY</sequence>
<accession>A0A9Q8QG74</accession>
<keyword evidence="6" id="KW-1185">Reference proteome</keyword>
<evidence type="ECO:0000256" key="3">
    <source>
        <dbReference type="PROSITE-ProRule" id="PRU00023"/>
    </source>
</evidence>
<reference evidence="5" key="1">
    <citation type="submission" date="2021-11" db="EMBL/GenBank/DDBJ databases">
        <title>Purpureocillium_takamizusanense_genome.</title>
        <authorList>
            <person name="Nguyen N.-H."/>
        </authorList>
    </citation>
    <scope>NUCLEOTIDE SEQUENCE</scope>
    <source>
        <strain evidence="5">PT3</strain>
    </source>
</reference>
<dbReference type="Proteomes" id="UP000829364">
    <property type="component" value="Chromosome 4"/>
</dbReference>
<evidence type="ECO:0000313" key="6">
    <source>
        <dbReference type="Proteomes" id="UP000829364"/>
    </source>
</evidence>
<dbReference type="RefSeq" id="XP_047842794.1">
    <property type="nucleotide sequence ID" value="XM_047986811.1"/>
</dbReference>
<evidence type="ECO:0000256" key="1">
    <source>
        <dbReference type="ARBA" id="ARBA00022737"/>
    </source>
</evidence>
<feature type="repeat" description="ANK" evidence="3">
    <location>
        <begin position="401"/>
        <end position="442"/>
    </location>
</feature>
<dbReference type="GeneID" id="72067453"/>
<dbReference type="Gene3D" id="1.25.40.20">
    <property type="entry name" value="Ankyrin repeat-containing domain"/>
    <property type="match status" value="3"/>
</dbReference>
<evidence type="ECO:0000313" key="5">
    <source>
        <dbReference type="EMBL" id="UNI19313.1"/>
    </source>
</evidence>
<protein>
    <recommendedName>
        <fullName evidence="7">Ankyrin</fullName>
    </recommendedName>
</protein>
<dbReference type="PANTHER" id="PTHR24189">
    <property type="entry name" value="MYOTROPHIN"/>
    <property type="match status" value="1"/>
</dbReference>
<gene>
    <name evidence="5" type="ORF">JDV02_005504</name>
</gene>
<dbReference type="EMBL" id="CP086357">
    <property type="protein sequence ID" value="UNI19313.1"/>
    <property type="molecule type" value="Genomic_DNA"/>
</dbReference>
<dbReference type="InterPro" id="IPR050745">
    <property type="entry name" value="Multifunctional_regulatory"/>
</dbReference>
<evidence type="ECO:0000256" key="2">
    <source>
        <dbReference type="ARBA" id="ARBA00023043"/>
    </source>
</evidence>
<proteinExistence type="predicted"/>